<dbReference type="NCBIfam" id="TIGR01965">
    <property type="entry name" value="VCBS_repeat"/>
    <property type="match status" value="2"/>
</dbReference>
<dbReference type="EMBL" id="JACBXS010000005">
    <property type="protein sequence ID" value="NYS24104.1"/>
    <property type="molecule type" value="Genomic_DNA"/>
</dbReference>
<evidence type="ECO:0000313" key="1">
    <source>
        <dbReference type="EMBL" id="NYS24104.1"/>
    </source>
</evidence>
<organism evidence="1 2">
    <name type="scientific">Rhabdonatronobacter sediminivivens</name>
    <dbReference type="NCBI Taxonomy" id="2743469"/>
    <lineage>
        <taxon>Bacteria</taxon>
        <taxon>Pseudomonadati</taxon>
        <taxon>Pseudomonadota</taxon>
        <taxon>Alphaproteobacteria</taxon>
        <taxon>Rhodobacterales</taxon>
        <taxon>Paracoccaceae</taxon>
        <taxon>Rhabdonatronobacter</taxon>
    </lineage>
</organism>
<evidence type="ECO:0008006" key="3">
    <source>
        <dbReference type="Google" id="ProtNLM"/>
    </source>
</evidence>
<dbReference type="Proteomes" id="UP000529417">
    <property type="component" value="Unassembled WGS sequence"/>
</dbReference>
<dbReference type="GO" id="GO:0000272">
    <property type="term" value="P:polysaccharide catabolic process"/>
    <property type="evidence" value="ECO:0007669"/>
    <property type="project" value="InterPro"/>
</dbReference>
<dbReference type="InterPro" id="IPR036439">
    <property type="entry name" value="Dockerin_dom_sf"/>
</dbReference>
<sequence>MSTDHTRPQLVSLSMPEVIDLGNGIAPATFAVTATGSAGIDRAVFWFDSPLGYGFSGATAAGSWPLMVVNGIWQDGQSSVTRHFAPDHSANAARTVSLSRVALEDINGNSTIYNAHTLAEMGLPTSFQITGGATDTTRPRLISISLPEVIDLDAGPASATFGLTAEDAAGIDRAVFHFDSPLGFAFSESATPGTQSLMVVNGIWQDGQSTVTRHFAAGHSANAPRTVSVDRVMLQDINGNQTVYLRQQLEEMGLRTDFQISGAAPDTTGPQLVGLSLPQIIDLGDGSAPATFTLSATDTAGIDRAVLWFDSPLGYGFSETATPNSLQMLVVNGIWENGQSSLTRHFAAGHSANTPRTVSLDRIVLDDINGNSSVYHAPDLAEMGLPTSFKLWEGTPPTPELSYTTVLSADTLLVRIIDPSNARDGARLSGHITLELDGASYVGTTAPGGGSVTHAEIGPSGGRFQLDLEATLAAYRPRGSHLLEITFDLEHSGSMRIIRETLSINDRAADVEWIGRVQFSVFPPLVARDDTAEAIQDGAEISGNVLANDTGEGLRVISAAGSSGRVGVPVSGDLGTLTLEEDGSFTYLPNLAAHLPAGVTAVDVFQYRVRDGGGQREYAELEITVTGVNDPASIDGDTAGLVTAGDPDRQRIAGQLTVIDPDQGEDRLQMPEAAALAGEFGTFSLNPETGAWDYTLGPQADALPHGSAAVTDTLQVVSLDGTATETITITIEPPPLPEPDPRAQLSVAVLDRAGNPLDGTTVSFAADDDASYSGAPGPGGVLDFELAAGSAGWVQVTRAHSPQTDARPTAADALDVLRLAIGLSPSWGAARPLDFIAADINQDGQVTATDALEVLRAAIGLDTADGQRWVFLDPDADLTAISRSNSLVEPGLRVDPLPPGLTEVSLTGVLLGSVQDWA</sequence>
<dbReference type="Gene3D" id="1.10.1330.10">
    <property type="entry name" value="Dockerin domain"/>
    <property type="match status" value="1"/>
</dbReference>
<dbReference type="RefSeq" id="WP_179904802.1">
    <property type="nucleotide sequence ID" value="NZ_JACBXS010000005.1"/>
</dbReference>
<protein>
    <recommendedName>
        <fullName evidence="3">VCBS repeat-containing protein</fullName>
    </recommendedName>
</protein>
<dbReference type="AlphaFoldDB" id="A0A7Z0HYA2"/>
<gene>
    <name evidence="1" type="ORF">HUK65_03795</name>
</gene>
<dbReference type="InterPro" id="IPR010221">
    <property type="entry name" value="VCBS_dom"/>
</dbReference>
<name>A0A7Z0HYA2_9RHOB</name>
<keyword evidence="2" id="KW-1185">Reference proteome</keyword>
<reference evidence="1 2" key="1">
    <citation type="journal article" date="2000" name="Arch. Microbiol.">
        <title>Rhodobaca bogoriensis gen. nov. and sp. nov., an alkaliphilic purple nonsulfur bacterium from African Rift Valley soda lakes.</title>
        <authorList>
            <person name="Milford A.D."/>
            <person name="Achenbach L.A."/>
            <person name="Jung D.O."/>
            <person name="Madigan M.T."/>
        </authorList>
    </citation>
    <scope>NUCLEOTIDE SEQUENCE [LARGE SCALE GENOMIC DNA]</scope>
    <source>
        <strain evidence="1 2">2376</strain>
    </source>
</reference>
<dbReference type="Pfam" id="PF17963">
    <property type="entry name" value="Big_9"/>
    <property type="match status" value="1"/>
</dbReference>
<accession>A0A7Z0HYA2</accession>
<comment type="caution">
    <text evidence="1">The sequence shown here is derived from an EMBL/GenBank/DDBJ whole genome shotgun (WGS) entry which is preliminary data.</text>
</comment>
<proteinExistence type="predicted"/>
<evidence type="ECO:0000313" key="2">
    <source>
        <dbReference type="Proteomes" id="UP000529417"/>
    </source>
</evidence>